<evidence type="ECO:0000313" key="10">
    <source>
        <dbReference type="EMBL" id="SHF55548.1"/>
    </source>
</evidence>
<dbReference type="GO" id="GO:0022857">
    <property type="term" value="F:transmembrane transporter activity"/>
    <property type="evidence" value="ECO:0007669"/>
    <property type="project" value="InterPro"/>
</dbReference>
<reference evidence="10 11" key="1">
    <citation type="submission" date="2016-11" db="EMBL/GenBank/DDBJ databases">
        <authorList>
            <person name="Jaros S."/>
            <person name="Januszkiewicz K."/>
            <person name="Wedrychowicz H."/>
        </authorList>
    </citation>
    <scope>NUCLEOTIDE SEQUENCE [LARGE SCALE GENOMIC DNA]</scope>
    <source>
        <strain evidence="10 11">DSM 17459</strain>
    </source>
</reference>
<feature type="transmembrane region" description="Helical" evidence="9">
    <location>
        <begin position="111"/>
        <end position="130"/>
    </location>
</feature>
<keyword evidence="7 9" id="KW-0472">Membrane</keyword>
<comment type="subcellular location">
    <subcellularLocation>
        <location evidence="1">Cell membrane</location>
        <topology evidence="1">Multi-pass membrane protein</topology>
    </subcellularLocation>
</comment>
<proteinExistence type="predicted"/>
<keyword evidence="2" id="KW-0813">Transport</keyword>
<dbReference type="CDD" id="cd06579">
    <property type="entry name" value="TM_PBP1_transp_AraH_like"/>
    <property type="match status" value="1"/>
</dbReference>
<evidence type="ECO:0000256" key="3">
    <source>
        <dbReference type="ARBA" id="ARBA00022475"/>
    </source>
</evidence>
<dbReference type="Pfam" id="PF02653">
    <property type="entry name" value="BPD_transp_2"/>
    <property type="match status" value="1"/>
</dbReference>
<keyword evidence="11" id="KW-1185">Reference proteome</keyword>
<dbReference type="AlphaFoldDB" id="A0A1M5CLE9"/>
<evidence type="ECO:0000256" key="5">
    <source>
        <dbReference type="ARBA" id="ARBA00022692"/>
    </source>
</evidence>
<feature type="transmembrane region" description="Helical" evidence="9">
    <location>
        <begin position="85"/>
        <end position="105"/>
    </location>
</feature>
<feature type="transmembrane region" description="Helical" evidence="9">
    <location>
        <begin position="320"/>
        <end position="339"/>
    </location>
</feature>
<dbReference type="EMBL" id="FQVI01000042">
    <property type="protein sequence ID" value="SHF55548.1"/>
    <property type="molecule type" value="Genomic_DNA"/>
</dbReference>
<evidence type="ECO:0000256" key="9">
    <source>
        <dbReference type="SAM" id="Phobius"/>
    </source>
</evidence>
<keyword evidence="3" id="KW-1003">Cell membrane</keyword>
<dbReference type="PANTHER" id="PTHR32196:SF71">
    <property type="entry name" value="AUTOINDUCER 2 IMPORT SYSTEM PERMEASE PROTEIN LSRD"/>
    <property type="match status" value="1"/>
</dbReference>
<sequence>MEQTIKKNKTKGTFSPGKVIDLVAQKRWLIPLTLIVVYVIAFAVLYPSVFLTKYNLASLLLEFSIPAFVIIGMAIQLINGEIDLSVGYVVMFSNVCVACLIVLGVPVWGAIAITVLFCALIGWLVGVLVAGVGVNSFIATLGSGMAFYGLGLMVFDYGYKYGTNNPNPNGLDLLHLPDSFKNIAQLQIGGFQLPVYYALAVIAVFVVLMSKSKYFKQYYYIGMNKEAAELSGIRVKRTKIAAFVISATLSSLAGVLLVARMGSGATTLGVGMELKAITAVVIGGVSFKGGRGTMIGAVFGGLFVYCVNNALRITNAPSNLYKVIEGLILLCAVILDAQFSKRKIVG</sequence>
<evidence type="ECO:0000256" key="6">
    <source>
        <dbReference type="ARBA" id="ARBA00022989"/>
    </source>
</evidence>
<feature type="transmembrane region" description="Helical" evidence="9">
    <location>
        <begin position="28"/>
        <end position="50"/>
    </location>
</feature>
<dbReference type="STRING" id="1122155.SAMN02745158_04202"/>
<evidence type="ECO:0000256" key="8">
    <source>
        <dbReference type="ARBA" id="ARBA00039381"/>
    </source>
</evidence>
<feature type="transmembrane region" description="Helical" evidence="9">
    <location>
        <begin position="186"/>
        <end position="208"/>
    </location>
</feature>
<keyword evidence="4" id="KW-0997">Cell inner membrane</keyword>
<evidence type="ECO:0000256" key="4">
    <source>
        <dbReference type="ARBA" id="ARBA00022519"/>
    </source>
</evidence>
<dbReference type="Proteomes" id="UP000184245">
    <property type="component" value="Unassembled WGS sequence"/>
</dbReference>
<name>A0A1M5CLE9_9CLOT</name>
<evidence type="ECO:0000256" key="2">
    <source>
        <dbReference type="ARBA" id="ARBA00022448"/>
    </source>
</evidence>
<feature type="transmembrane region" description="Helical" evidence="9">
    <location>
        <begin position="56"/>
        <end position="78"/>
    </location>
</feature>
<dbReference type="OrthoDB" id="9784538at2"/>
<gene>
    <name evidence="10" type="ORF">SAMN02745158_04202</name>
</gene>
<dbReference type="InterPro" id="IPR001851">
    <property type="entry name" value="ABC_transp_permease"/>
</dbReference>
<feature type="transmembrane region" description="Helical" evidence="9">
    <location>
        <begin position="294"/>
        <end position="314"/>
    </location>
</feature>
<keyword evidence="6 9" id="KW-1133">Transmembrane helix</keyword>
<dbReference type="GO" id="GO:0005886">
    <property type="term" value="C:plasma membrane"/>
    <property type="evidence" value="ECO:0007669"/>
    <property type="project" value="UniProtKB-SubCell"/>
</dbReference>
<dbReference type="RefSeq" id="WP_158641025.1">
    <property type="nucleotide sequence ID" value="NZ_FQVI01000042.1"/>
</dbReference>
<feature type="transmembrane region" description="Helical" evidence="9">
    <location>
        <begin position="137"/>
        <end position="159"/>
    </location>
</feature>
<evidence type="ECO:0000313" key="11">
    <source>
        <dbReference type="Proteomes" id="UP000184245"/>
    </source>
</evidence>
<organism evidence="10 11">
    <name type="scientific">Lactonifactor longoviformis DSM 17459</name>
    <dbReference type="NCBI Taxonomy" id="1122155"/>
    <lineage>
        <taxon>Bacteria</taxon>
        <taxon>Bacillati</taxon>
        <taxon>Bacillota</taxon>
        <taxon>Clostridia</taxon>
        <taxon>Eubacteriales</taxon>
        <taxon>Clostridiaceae</taxon>
        <taxon>Lactonifactor</taxon>
    </lineage>
</organism>
<protein>
    <recommendedName>
        <fullName evidence="8">Autoinducer 2 import system permease protein LsrD</fullName>
    </recommendedName>
</protein>
<evidence type="ECO:0000256" key="7">
    <source>
        <dbReference type="ARBA" id="ARBA00023136"/>
    </source>
</evidence>
<keyword evidence="5 9" id="KW-0812">Transmembrane</keyword>
<feature type="transmembrane region" description="Helical" evidence="9">
    <location>
        <begin position="240"/>
        <end position="259"/>
    </location>
</feature>
<evidence type="ECO:0000256" key="1">
    <source>
        <dbReference type="ARBA" id="ARBA00004651"/>
    </source>
</evidence>
<accession>A0A1M5CLE9</accession>
<dbReference type="PANTHER" id="PTHR32196">
    <property type="entry name" value="ABC TRANSPORTER PERMEASE PROTEIN YPHD-RELATED-RELATED"/>
    <property type="match status" value="1"/>
</dbReference>